<reference evidence="2 3" key="1">
    <citation type="submission" date="2019-04" db="EMBL/GenBank/DDBJ databases">
        <title>Friends and foes A comparative genomics study of 23 Aspergillus species from section Flavi.</title>
        <authorList>
            <consortium name="DOE Joint Genome Institute"/>
            <person name="Kjaerbolling I."/>
            <person name="Vesth T."/>
            <person name="Frisvad J.C."/>
            <person name="Nybo J.L."/>
            <person name="Theobald S."/>
            <person name="Kildgaard S."/>
            <person name="Isbrandt T."/>
            <person name="Kuo A."/>
            <person name="Sato A."/>
            <person name="Lyhne E.K."/>
            <person name="Kogle M.E."/>
            <person name="Wiebenga A."/>
            <person name="Kun R.S."/>
            <person name="Lubbers R.J."/>
            <person name="Makela M.R."/>
            <person name="Barry K."/>
            <person name="Chovatia M."/>
            <person name="Clum A."/>
            <person name="Daum C."/>
            <person name="Haridas S."/>
            <person name="He G."/>
            <person name="LaButti K."/>
            <person name="Lipzen A."/>
            <person name="Mondo S."/>
            <person name="Riley R."/>
            <person name="Salamov A."/>
            <person name="Simmons B.A."/>
            <person name="Magnuson J.K."/>
            <person name="Henrissat B."/>
            <person name="Mortensen U.H."/>
            <person name="Larsen T.O."/>
            <person name="Devries R.P."/>
            <person name="Grigoriev I.V."/>
            <person name="Machida M."/>
            <person name="Baker S.E."/>
            <person name="Andersen M.R."/>
        </authorList>
    </citation>
    <scope>NUCLEOTIDE SEQUENCE [LARGE SCALE GENOMIC DNA]</scope>
    <source>
        <strain evidence="2 3">CBS 151.66</strain>
    </source>
</reference>
<sequence length="184" mass="20620">MKHTMSLTYREACNLFQYEQPPSSSTQDNSGHQNHVPMTLSDSSIRLSGKPTTNTDQHASSSSNELVLELRRLREHLQRLQLTGALDGPPDALHSMSDRLDLVSADSPTGTTARANSVPRKSDTLRCLESCCNGRAFSSRSNLIRHQRERRGESAKLRCSFCDAVFSRRTARDAHEAARRCRHL</sequence>
<feature type="compositionally biased region" description="Polar residues" evidence="1">
    <location>
        <begin position="20"/>
        <end position="33"/>
    </location>
</feature>
<gene>
    <name evidence="2" type="ORF">BDV29DRAFT_167401</name>
</gene>
<feature type="region of interest" description="Disordered" evidence="1">
    <location>
        <begin position="19"/>
        <end position="63"/>
    </location>
</feature>
<evidence type="ECO:0000313" key="2">
    <source>
        <dbReference type="EMBL" id="KAB8077949.1"/>
    </source>
</evidence>
<evidence type="ECO:0008006" key="4">
    <source>
        <dbReference type="Google" id="ProtNLM"/>
    </source>
</evidence>
<proteinExistence type="predicted"/>
<dbReference type="EMBL" id="ML732163">
    <property type="protein sequence ID" value="KAB8077949.1"/>
    <property type="molecule type" value="Genomic_DNA"/>
</dbReference>
<evidence type="ECO:0000256" key="1">
    <source>
        <dbReference type="SAM" id="MobiDB-lite"/>
    </source>
</evidence>
<organism evidence="2 3">
    <name type="scientific">Aspergillus leporis</name>
    <dbReference type="NCBI Taxonomy" id="41062"/>
    <lineage>
        <taxon>Eukaryota</taxon>
        <taxon>Fungi</taxon>
        <taxon>Dikarya</taxon>
        <taxon>Ascomycota</taxon>
        <taxon>Pezizomycotina</taxon>
        <taxon>Eurotiomycetes</taxon>
        <taxon>Eurotiomycetidae</taxon>
        <taxon>Eurotiales</taxon>
        <taxon>Aspergillaceae</taxon>
        <taxon>Aspergillus</taxon>
        <taxon>Aspergillus subgen. Circumdati</taxon>
    </lineage>
</organism>
<keyword evidence="3" id="KW-1185">Reference proteome</keyword>
<name>A0A5N5XB53_9EURO</name>
<dbReference type="OrthoDB" id="5366256at2759"/>
<feature type="compositionally biased region" description="Polar residues" evidence="1">
    <location>
        <begin position="40"/>
        <end position="63"/>
    </location>
</feature>
<evidence type="ECO:0000313" key="3">
    <source>
        <dbReference type="Proteomes" id="UP000326565"/>
    </source>
</evidence>
<protein>
    <recommendedName>
        <fullName evidence="4">C2H2-type domain-containing protein</fullName>
    </recommendedName>
</protein>
<dbReference type="Proteomes" id="UP000326565">
    <property type="component" value="Unassembled WGS sequence"/>
</dbReference>
<dbReference type="Gene3D" id="3.30.160.60">
    <property type="entry name" value="Classic Zinc Finger"/>
    <property type="match status" value="1"/>
</dbReference>
<accession>A0A5N5XB53</accession>
<dbReference type="AlphaFoldDB" id="A0A5N5XB53"/>